<dbReference type="Proteomes" id="UP000619078">
    <property type="component" value="Unassembled WGS sequence"/>
</dbReference>
<dbReference type="EMBL" id="JACWMX010000009">
    <property type="protein sequence ID" value="MBD1395082.1"/>
    <property type="molecule type" value="Genomic_DNA"/>
</dbReference>
<feature type="domain" description="HTH araC/xylS-type" evidence="4">
    <location>
        <begin position="164"/>
        <end position="262"/>
    </location>
</feature>
<dbReference type="GO" id="GO:0043565">
    <property type="term" value="F:sequence-specific DNA binding"/>
    <property type="evidence" value="ECO:0007669"/>
    <property type="project" value="InterPro"/>
</dbReference>
<dbReference type="PANTHER" id="PTHR46796">
    <property type="entry name" value="HTH-TYPE TRANSCRIPTIONAL ACTIVATOR RHAS-RELATED"/>
    <property type="match status" value="1"/>
</dbReference>
<comment type="caution">
    <text evidence="5">The sequence shown here is derived from an EMBL/GenBank/DDBJ whole genome shotgun (WGS) entry which is preliminary data.</text>
</comment>
<name>A0A926S3M6_9SPHI</name>
<evidence type="ECO:0000313" key="5">
    <source>
        <dbReference type="EMBL" id="MBD1395082.1"/>
    </source>
</evidence>
<dbReference type="RefSeq" id="WP_191165357.1">
    <property type="nucleotide sequence ID" value="NZ_JACWMX010000009.1"/>
</dbReference>
<dbReference type="Pfam" id="PF20240">
    <property type="entry name" value="DUF6597"/>
    <property type="match status" value="1"/>
</dbReference>
<organism evidence="5 6">
    <name type="scientific">Mucilaginibacter glaciei</name>
    <dbReference type="NCBI Taxonomy" id="2772109"/>
    <lineage>
        <taxon>Bacteria</taxon>
        <taxon>Pseudomonadati</taxon>
        <taxon>Bacteroidota</taxon>
        <taxon>Sphingobacteriia</taxon>
        <taxon>Sphingobacteriales</taxon>
        <taxon>Sphingobacteriaceae</taxon>
        <taxon>Mucilaginibacter</taxon>
    </lineage>
</organism>
<sequence>MVLLEFAPSLPLSAFIRVYRVVHFVFDDAAKIPFKPYPPKPEHCLSFYPRDTEKVQFADNGKTISNLKTVIIGQQAGVTNRYVGRDFLVFQVVFSPGALYRLTGIPSIELNNGYIDAEAIFPNSVKEVNDKINDAKGYPEMVSVVEAFLAGRIAICKKDFNSIDRLSNLMLRADQSPKIEWLAGEACLSLRQFERKFMERMGVSPRYFNKVIRFENAFRMKNKYPQLSWFVIAIECGYYDYQHLVKDYQAFTQKTPIDFHALDLKSPERKFGEADTY</sequence>
<dbReference type="SMART" id="SM00342">
    <property type="entry name" value="HTH_ARAC"/>
    <property type="match status" value="1"/>
</dbReference>
<dbReference type="InterPro" id="IPR050204">
    <property type="entry name" value="AraC_XylS_family_regulators"/>
</dbReference>
<dbReference type="GO" id="GO:0003700">
    <property type="term" value="F:DNA-binding transcription factor activity"/>
    <property type="evidence" value="ECO:0007669"/>
    <property type="project" value="InterPro"/>
</dbReference>
<evidence type="ECO:0000313" key="6">
    <source>
        <dbReference type="Proteomes" id="UP000619078"/>
    </source>
</evidence>
<keyword evidence="2" id="KW-0238">DNA-binding</keyword>
<keyword evidence="6" id="KW-1185">Reference proteome</keyword>
<dbReference type="AlphaFoldDB" id="A0A926S3M6"/>
<evidence type="ECO:0000256" key="3">
    <source>
        <dbReference type="ARBA" id="ARBA00023163"/>
    </source>
</evidence>
<dbReference type="PROSITE" id="PS01124">
    <property type="entry name" value="HTH_ARAC_FAMILY_2"/>
    <property type="match status" value="1"/>
</dbReference>
<dbReference type="InterPro" id="IPR018060">
    <property type="entry name" value="HTH_AraC"/>
</dbReference>
<evidence type="ECO:0000256" key="2">
    <source>
        <dbReference type="ARBA" id="ARBA00023125"/>
    </source>
</evidence>
<dbReference type="InterPro" id="IPR046532">
    <property type="entry name" value="DUF6597"/>
</dbReference>
<keyword evidence="1" id="KW-0805">Transcription regulation</keyword>
<gene>
    <name evidence="5" type="ORF">IDJ76_18395</name>
</gene>
<reference evidence="5" key="1">
    <citation type="submission" date="2020-09" db="EMBL/GenBank/DDBJ databases">
        <title>Novel species of Mucilaginibacter isolated from a glacier on the Tibetan Plateau.</title>
        <authorList>
            <person name="Liu Q."/>
            <person name="Xin Y.-H."/>
        </authorList>
    </citation>
    <scope>NUCLEOTIDE SEQUENCE</scope>
    <source>
        <strain evidence="5">ZB1P21</strain>
    </source>
</reference>
<accession>A0A926S3M6</accession>
<evidence type="ECO:0000256" key="1">
    <source>
        <dbReference type="ARBA" id="ARBA00023015"/>
    </source>
</evidence>
<dbReference type="Gene3D" id="1.10.10.60">
    <property type="entry name" value="Homeodomain-like"/>
    <property type="match status" value="1"/>
</dbReference>
<dbReference type="Pfam" id="PF12833">
    <property type="entry name" value="HTH_18"/>
    <property type="match status" value="1"/>
</dbReference>
<keyword evidence="3" id="KW-0804">Transcription</keyword>
<protein>
    <submittedName>
        <fullName evidence="5">AraC family transcriptional regulator</fullName>
    </submittedName>
</protein>
<dbReference type="PANTHER" id="PTHR46796:SF13">
    <property type="entry name" value="HTH-TYPE TRANSCRIPTIONAL ACTIVATOR RHAS"/>
    <property type="match status" value="1"/>
</dbReference>
<evidence type="ECO:0000259" key="4">
    <source>
        <dbReference type="PROSITE" id="PS01124"/>
    </source>
</evidence>
<proteinExistence type="predicted"/>